<dbReference type="STRING" id="1912961.BU204_32965"/>
<dbReference type="PRINTS" id="PR00420">
    <property type="entry name" value="RNGMNOXGNASE"/>
</dbReference>
<dbReference type="PANTHER" id="PTHR13789">
    <property type="entry name" value="MONOOXYGENASE"/>
    <property type="match status" value="1"/>
</dbReference>
<evidence type="ECO:0000256" key="5">
    <source>
        <dbReference type="ARBA" id="ARBA00023033"/>
    </source>
</evidence>
<dbReference type="InterPro" id="IPR036188">
    <property type="entry name" value="FAD/NAD-bd_sf"/>
</dbReference>
<keyword evidence="2" id="KW-0285">Flavoprotein</keyword>
<proteinExistence type="predicted"/>
<comment type="caution">
    <text evidence="7">The sequence shown here is derived from an EMBL/GenBank/DDBJ whole genome shotgun (WGS) entry which is preliminary data.</text>
</comment>
<dbReference type="Proteomes" id="UP000185596">
    <property type="component" value="Unassembled WGS sequence"/>
</dbReference>
<evidence type="ECO:0000259" key="6">
    <source>
        <dbReference type="Pfam" id="PF01494"/>
    </source>
</evidence>
<gene>
    <name evidence="7" type="ORF">BU204_32965</name>
</gene>
<keyword evidence="4" id="KW-0560">Oxidoreductase</keyword>
<evidence type="ECO:0000256" key="3">
    <source>
        <dbReference type="ARBA" id="ARBA00022827"/>
    </source>
</evidence>
<accession>A0A1Q8C5B3</accession>
<feature type="domain" description="FAD-binding" evidence="6">
    <location>
        <begin position="2"/>
        <end position="340"/>
    </location>
</feature>
<keyword evidence="8" id="KW-1185">Reference proteome</keyword>
<keyword evidence="3" id="KW-0274">FAD</keyword>
<evidence type="ECO:0000313" key="8">
    <source>
        <dbReference type="Proteomes" id="UP000185596"/>
    </source>
</evidence>
<dbReference type="EMBL" id="MSIE01000085">
    <property type="protein sequence ID" value="OLF09583.1"/>
    <property type="molecule type" value="Genomic_DNA"/>
</dbReference>
<protein>
    <submittedName>
        <fullName evidence="7">Salicylate 1-monooxygenase</fullName>
    </submittedName>
</protein>
<sequence length="395" mass="42123">MAVVGAGMAGLTLAAALARHGIECRVFEQTGGLAAVGAGIQLSPNGTRPLLELGLGPALDRVAARPGAIEVRRWDDGRLLTSTVLGADCERAYRAPYLTVHRADLQRCLLDAVPAGVVRLGRRCVGVRELDGTARVEFADGSVAEADVVVGADGIRSVVRGCLVEDAPRPSGQAVFRGVVDIAAVPGISGGDVSIWVGPGRHCVCYPISAGRRLSFAASTPAGDWREESWSVRGEVSDLLAAYTGWSPVLRALLAAPESVSRWALHDRPEPARWSGARTTLVGDAAHPMLPFGAQGLSQGVEDAVTLAALLARSSADTVPHALRRYERIRRPRVARVRRFVADNQRDHHLLDGPGQHARDRTLDDDWELDSRAWLFGHDAERVAAAVGRTDGARR</sequence>
<evidence type="ECO:0000313" key="7">
    <source>
        <dbReference type="EMBL" id="OLF09583.1"/>
    </source>
</evidence>
<evidence type="ECO:0000256" key="2">
    <source>
        <dbReference type="ARBA" id="ARBA00022630"/>
    </source>
</evidence>
<comment type="cofactor">
    <cofactor evidence="1">
        <name>FAD</name>
        <dbReference type="ChEBI" id="CHEBI:57692"/>
    </cofactor>
</comment>
<evidence type="ECO:0000256" key="1">
    <source>
        <dbReference type="ARBA" id="ARBA00001974"/>
    </source>
</evidence>
<dbReference type="GO" id="GO:0004497">
    <property type="term" value="F:monooxygenase activity"/>
    <property type="evidence" value="ECO:0007669"/>
    <property type="project" value="UniProtKB-KW"/>
</dbReference>
<organism evidence="7 8">
    <name type="scientific">Actinophytocola xanthii</name>
    <dbReference type="NCBI Taxonomy" id="1912961"/>
    <lineage>
        <taxon>Bacteria</taxon>
        <taxon>Bacillati</taxon>
        <taxon>Actinomycetota</taxon>
        <taxon>Actinomycetes</taxon>
        <taxon>Pseudonocardiales</taxon>
        <taxon>Pseudonocardiaceae</taxon>
    </lineage>
</organism>
<evidence type="ECO:0000256" key="4">
    <source>
        <dbReference type="ARBA" id="ARBA00023002"/>
    </source>
</evidence>
<reference evidence="7 8" key="1">
    <citation type="submission" date="2016-12" db="EMBL/GenBank/DDBJ databases">
        <title>The draft genome sequence of Actinophytocola sp. 11-183.</title>
        <authorList>
            <person name="Wang W."/>
            <person name="Yuan L."/>
        </authorList>
    </citation>
    <scope>NUCLEOTIDE SEQUENCE [LARGE SCALE GENOMIC DNA]</scope>
    <source>
        <strain evidence="7 8">11-183</strain>
    </source>
</reference>
<dbReference type="PANTHER" id="PTHR13789:SF318">
    <property type="entry name" value="GERANYLGERANYL DIPHOSPHATE REDUCTASE"/>
    <property type="match status" value="1"/>
</dbReference>
<dbReference type="AlphaFoldDB" id="A0A1Q8C5B3"/>
<dbReference type="SUPFAM" id="SSF51905">
    <property type="entry name" value="FAD/NAD(P)-binding domain"/>
    <property type="match status" value="1"/>
</dbReference>
<dbReference type="InterPro" id="IPR050493">
    <property type="entry name" value="FAD-dep_Monooxygenase_BioMet"/>
</dbReference>
<name>A0A1Q8C5B3_9PSEU</name>
<dbReference type="SUPFAM" id="SSF54373">
    <property type="entry name" value="FAD-linked reductases, C-terminal domain"/>
    <property type="match status" value="1"/>
</dbReference>
<keyword evidence="5 7" id="KW-0503">Monooxygenase</keyword>
<dbReference type="Gene3D" id="3.50.50.60">
    <property type="entry name" value="FAD/NAD(P)-binding domain"/>
    <property type="match status" value="1"/>
</dbReference>
<dbReference type="Pfam" id="PF01494">
    <property type="entry name" value="FAD_binding_3"/>
    <property type="match status" value="1"/>
</dbReference>
<dbReference type="GO" id="GO:0071949">
    <property type="term" value="F:FAD binding"/>
    <property type="evidence" value="ECO:0007669"/>
    <property type="project" value="InterPro"/>
</dbReference>
<dbReference type="InterPro" id="IPR002938">
    <property type="entry name" value="FAD-bd"/>
</dbReference>